<protein>
    <submittedName>
        <fullName evidence="1">Uncharacterized protein</fullName>
    </submittedName>
</protein>
<organism evidence="1 2">
    <name type="scientific">Stylosanthes scabra</name>
    <dbReference type="NCBI Taxonomy" id="79078"/>
    <lineage>
        <taxon>Eukaryota</taxon>
        <taxon>Viridiplantae</taxon>
        <taxon>Streptophyta</taxon>
        <taxon>Embryophyta</taxon>
        <taxon>Tracheophyta</taxon>
        <taxon>Spermatophyta</taxon>
        <taxon>Magnoliopsida</taxon>
        <taxon>eudicotyledons</taxon>
        <taxon>Gunneridae</taxon>
        <taxon>Pentapetalae</taxon>
        <taxon>rosids</taxon>
        <taxon>fabids</taxon>
        <taxon>Fabales</taxon>
        <taxon>Fabaceae</taxon>
        <taxon>Papilionoideae</taxon>
        <taxon>50 kb inversion clade</taxon>
        <taxon>dalbergioids sensu lato</taxon>
        <taxon>Dalbergieae</taxon>
        <taxon>Pterocarpus clade</taxon>
        <taxon>Stylosanthes</taxon>
    </lineage>
</organism>
<name>A0ABU6UJI6_9FABA</name>
<evidence type="ECO:0000313" key="1">
    <source>
        <dbReference type="EMBL" id="MED6160735.1"/>
    </source>
</evidence>
<dbReference type="Proteomes" id="UP001341840">
    <property type="component" value="Unassembled WGS sequence"/>
</dbReference>
<keyword evidence="2" id="KW-1185">Reference proteome</keyword>
<comment type="caution">
    <text evidence="1">The sequence shown here is derived from an EMBL/GenBank/DDBJ whole genome shotgun (WGS) entry which is preliminary data.</text>
</comment>
<accession>A0ABU6UJI6</accession>
<gene>
    <name evidence="1" type="ORF">PIB30_054169</name>
</gene>
<evidence type="ECO:0000313" key="2">
    <source>
        <dbReference type="Proteomes" id="UP001341840"/>
    </source>
</evidence>
<proteinExistence type="predicted"/>
<sequence length="121" mass="13389">MGVFLSRSLLKNVTADTIVFLSSSRVERKNSRRIPTPHAPARSSKTLLPDHLFNLQIFFSAVRFGSKSTALICSLHHPNPEEDPRPYPPGCFFNPHVAPTPKKIRTFAQPGLVLILATSAI</sequence>
<reference evidence="1 2" key="1">
    <citation type="journal article" date="2023" name="Plants (Basel)">
        <title>Bridging the Gap: Combining Genomics and Transcriptomics Approaches to Understand Stylosanthes scabra, an Orphan Legume from the Brazilian Caatinga.</title>
        <authorList>
            <person name="Ferreira-Neto J.R.C."/>
            <person name="da Silva M.D."/>
            <person name="Binneck E."/>
            <person name="de Melo N.F."/>
            <person name="da Silva R.H."/>
            <person name="de Melo A.L.T.M."/>
            <person name="Pandolfi V."/>
            <person name="Bustamante F.O."/>
            <person name="Brasileiro-Vidal A.C."/>
            <person name="Benko-Iseppon A.M."/>
        </authorList>
    </citation>
    <scope>NUCLEOTIDE SEQUENCE [LARGE SCALE GENOMIC DNA]</scope>
    <source>
        <tissue evidence="1">Leaves</tissue>
    </source>
</reference>
<dbReference type="EMBL" id="JASCZI010121239">
    <property type="protein sequence ID" value="MED6160735.1"/>
    <property type="molecule type" value="Genomic_DNA"/>
</dbReference>